<evidence type="ECO:0000256" key="3">
    <source>
        <dbReference type="ARBA" id="ARBA00022448"/>
    </source>
</evidence>
<feature type="domain" description="Major facilitator superfamily (MFS) profile" evidence="10">
    <location>
        <begin position="68"/>
        <end position="531"/>
    </location>
</feature>
<feature type="transmembrane region" description="Helical" evidence="9">
    <location>
        <begin position="332"/>
        <end position="354"/>
    </location>
</feature>
<feature type="transmembrane region" description="Helical" evidence="9">
    <location>
        <begin position="241"/>
        <end position="260"/>
    </location>
</feature>
<dbReference type="PROSITE" id="PS50850">
    <property type="entry name" value="MFS"/>
    <property type="match status" value="1"/>
</dbReference>
<dbReference type="OMA" id="WNSFQYL"/>
<evidence type="ECO:0000259" key="10">
    <source>
        <dbReference type="PROSITE" id="PS50850"/>
    </source>
</evidence>
<organism evidence="11 12">
    <name type="scientific">Debaryomyces hansenii (strain ATCC 36239 / CBS 767 / BCRC 21394 / JCM 1990 / NBRC 0083 / IGC 2968)</name>
    <name type="common">Yeast</name>
    <name type="synonym">Torulaspora hansenii</name>
    <dbReference type="NCBI Taxonomy" id="284592"/>
    <lineage>
        <taxon>Eukaryota</taxon>
        <taxon>Fungi</taxon>
        <taxon>Dikarya</taxon>
        <taxon>Ascomycota</taxon>
        <taxon>Saccharomycotina</taxon>
        <taxon>Pichiomycetes</taxon>
        <taxon>Debaryomycetaceae</taxon>
        <taxon>Debaryomyces</taxon>
    </lineage>
</organism>
<keyword evidence="6 9" id="KW-0472">Membrane</keyword>
<dbReference type="FunFam" id="1.20.1250.20:FF:000313">
    <property type="entry name" value="MFS quinate transporter"/>
    <property type="match status" value="1"/>
</dbReference>
<keyword evidence="12" id="KW-1185">Reference proteome</keyword>
<feature type="transmembrane region" description="Helical" evidence="9">
    <location>
        <begin position="401"/>
        <end position="422"/>
    </location>
</feature>
<keyword evidence="4 9" id="KW-0812">Transmembrane</keyword>
<feature type="transmembrane region" description="Helical" evidence="9">
    <location>
        <begin position="374"/>
        <end position="394"/>
    </location>
</feature>
<evidence type="ECO:0000256" key="7">
    <source>
        <dbReference type="RuleBase" id="RU003346"/>
    </source>
</evidence>
<dbReference type="VEuPathDB" id="FungiDB:DEHA2E18854g"/>
<accession>Q6BNV0</accession>
<feature type="transmembrane region" description="Helical" evidence="9">
    <location>
        <begin position="442"/>
        <end position="464"/>
    </location>
</feature>
<dbReference type="Gene3D" id="1.20.1250.20">
    <property type="entry name" value="MFS general substrate transporter like domains"/>
    <property type="match status" value="1"/>
</dbReference>
<keyword evidence="5 9" id="KW-1133">Transmembrane helix</keyword>
<dbReference type="GO" id="GO:0016020">
    <property type="term" value="C:membrane"/>
    <property type="evidence" value="ECO:0007669"/>
    <property type="project" value="UniProtKB-SubCell"/>
</dbReference>
<dbReference type="KEGG" id="dha:DEHA2E18854g"/>
<proteinExistence type="inferred from homology"/>
<evidence type="ECO:0000256" key="2">
    <source>
        <dbReference type="ARBA" id="ARBA00010992"/>
    </source>
</evidence>
<dbReference type="InterPro" id="IPR005829">
    <property type="entry name" value="Sugar_transporter_CS"/>
</dbReference>
<evidence type="ECO:0000256" key="5">
    <source>
        <dbReference type="ARBA" id="ARBA00022989"/>
    </source>
</evidence>
<dbReference type="PANTHER" id="PTHR48022:SF8">
    <property type="entry name" value="MAJOR FACILITATOR SUPERFAMILY (MFS) PROFILE DOMAIN-CONTAINING PROTEIN-RELATED"/>
    <property type="match status" value="1"/>
</dbReference>
<dbReference type="SUPFAM" id="SSF103473">
    <property type="entry name" value="MFS general substrate transporter"/>
    <property type="match status" value="1"/>
</dbReference>
<dbReference type="NCBIfam" id="TIGR00879">
    <property type="entry name" value="SP"/>
    <property type="match status" value="1"/>
</dbReference>
<dbReference type="Pfam" id="PF00083">
    <property type="entry name" value="Sugar_tr"/>
    <property type="match status" value="1"/>
</dbReference>
<dbReference type="RefSeq" id="XP_460120.2">
    <property type="nucleotide sequence ID" value="XM_460120.2"/>
</dbReference>
<dbReference type="InterPro" id="IPR003663">
    <property type="entry name" value="Sugar/inositol_transpt"/>
</dbReference>
<dbReference type="Proteomes" id="UP000000599">
    <property type="component" value="Chromosome E"/>
</dbReference>
<dbReference type="OrthoDB" id="508119at2759"/>
<dbReference type="InParanoid" id="Q6BNV0"/>
<dbReference type="InterPro" id="IPR050360">
    <property type="entry name" value="MFS_Sugar_Transporters"/>
</dbReference>
<evidence type="ECO:0000256" key="1">
    <source>
        <dbReference type="ARBA" id="ARBA00004141"/>
    </source>
</evidence>
<dbReference type="GO" id="GO:0005351">
    <property type="term" value="F:carbohydrate:proton symporter activity"/>
    <property type="evidence" value="ECO:0007669"/>
    <property type="project" value="TreeGrafter"/>
</dbReference>
<gene>
    <name evidence="11" type="ordered locus">DEHA2E18854g</name>
</gene>
<dbReference type="InterPro" id="IPR005828">
    <property type="entry name" value="MFS_sugar_transport-like"/>
</dbReference>
<dbReference type="PANTHER" id="PTHR48022">
    <property type="entry name" value="PLASTIDIC GLUCOSE TRANSPORTER 4"/>
    <property type="match status" value="1"/>
</dbReference>
<dbReference type="eggNOG" id="KOG0254">
    <property type="taxonomic scope" value="Eukaryota"/>
</dbReference>
<comment type="subcellular location">
    <subcellularLocation>
        <location evidence="1">Membrane</location>
        <topology evidence="1">Multi-pass membrane protein</topology>
    </subcellularLocation>
</comment>
<evidence type="ECO:0000256" key="9">
    <source>
        <dbReference type="SAM" id="Phobius"/>
    </source>
</evidence>
<evidence type="ECO:0000313" key="12">
    <source>
        <dbReference type="Proteomes" id="UP000000599"/>
    </source>
</evidence>
<dbReference type="PROSITE" id="PS00216">
    <property type="entry name" value="SUGAR_TRANSPORT_1"/>
    <property type="match status" value="1"/>
</dbReference>
<protein>
    <submittedName>
        <fullName evidence="11">DEHA2E18854p</fullName>
    </submittedName>
</protein>
<dbReference type="HOGENOM" id="CLU_001265_30_12_1"/>
<dbReference type="InterPro" id="IPR036259">
    <property type="entry name" value="MFS_trans_sf"/>
</dbReference>
<reference evidence="11 12" key="1">
    <citation type="journal article" date="2004" name="Nature">
        <title>Genome evolution in yeasts.</title>
        <authorList>
            <consortium name="Genolevures"/>
            <person name="Dujon B."/>
            <person name="Sherman D."/>
            <person name="Fischer G."/>
            <person name="Durrens P."/>
            <person name="Casaregola S."/>
            <person name="Lafontaine I."/>
            <person name="de Montigny J."/>
            <person name="Marck C."/>
            <person name="Neuveglise C."/>
            <person name="Talla E."/>
            <person name="Goffard N."/>
            <person name="Frangeul L."/>
            <person name="Aigle M."/>
            <person name="Anthouard V."/>
            <person name="Babour A."/>
            <person name="Barbe V."/>
            <person name="Barnay S."/>
            <person name="Blanchin S."/>
            <person name="Beckerich J.M."/>
            <person name="Beyne E."/>
            <person name="Bleykasten C."/>
            <person name="Boisrame A."/>
            <person name="Boyer J."/>
            <person name="Cattolico L."/>
            <person name="Confanioleri F."/>
            <person name="de Daruvar A."/>
            <person name="Despons L."/>
            <person name="Fabre E."/>
            <person name="Fairhead C."/>
            <person name="Ferry-Dumazet H."/>
            <person name="Groppi A."/>
            <person name="Hantraye F."/>
            <person name="Hennequin C."/>
            <person name="Jauniaux N."/>
            <person name="Joyet P."/>
            <person name="Kachouri R."/>
            <person name="Kerrest A."/>
            <person name="Koszul R."/>
            <person name="Lemaire M."/>
            <person name="Lesur I."/>
            <person name="Ma L."/>
            <person name="Muller H."/>
            <person name="Nicaud J.M."/>
            <person name="Nikolski M."/>
            <person name="Oztas S."/>
            <person name="Ozier-Kalogeropoulos O."/>
            <person name="Pellenz S."/>
            <person name="Potier S."/>
            <person name="Richard G.F."/>
            <person name="Straub M.L."/>
            <person name="Suleau A."/>
            <person name="Swennene D."/>
            <person name="Tekaia F."/>
            <person name="Wesolowski-Louvel M."/>
            <person name="Westhof E."/>
            <person name="Wirth B."/>
            <person name="Zeniou-Meyer M."/>
            <person name="Zivanovic I."/>
            <person name="Bolotin-Fukuhara M."/>
            <person name="Thierry A."/>
            <person name="Bouchier C."/>
            <person name="Caudron B."/>
            <person name="Scarpelli C."/>
            <person name="Gaillardin C."/>
            <person name="Weissenbach J."/>
            <person name="Wincker P."/>
            <person name="Souciet J.L."/>
        </authorList>
    </citation>
    <scope>NUCLEOTIDE SEQUENCE [LARGE SCALE GENOMIC DNA]</scope>
    <source>
        <strain evidence="12">ATCC 36239 / CBS 767 / BCRC 21394 / JCM 1990 / NBRC 0083 / IGC 2968</strain>
    </source>
</reference>
<comment type="similarity">
    <text evidence="2 7">Belongs to the major facilitator superfamily. Sugar transporter (TC 2.A.1.1) family.</text>
</comment>
<feature type="compositionally biased region" description="Basic and acidic residues" evidence="8">
    <location>
        <begin position="20"/>
        <end position="39"/>
    </location>
</feature>
<evidence type="ECO:0000256" key="6">
    <source>
        <dbReference type="ARBA" id="ARBA00023136"/>
    </source>
</evidence>
<sequence length="617" mass="68211">MEQEKMVSISQPKQDMQSVESREVEHPKHEPSTVTKDHASSSWTSKFRWKVQDDHAPKEIYNWSLFLSVTVFGILGAARGYDEGCISTAVSQLSFRERFGFNDPNKTVDDIAELSSNIKAMVQLGSIGGALIAMYAVDKLGRVRSLQAACLLWITGAIIQITSGNVGQLYAGRLIEGLAIGQTTTIGPTYMSEVAPKAIRGLCGCVFAGAVYMGIMISYFANYGAALHMSPDSNQQWIVPTSIKIPLAGLIFVGSFLFCVESPRWLLKVNKPDKAAKNLSKLRNLPTDHPYVLGEISDINEQINAENEATEGNTIFAMIKEIFCVKSIRYRFFAVASLTQLLGQWSGANAVTIYAPELFSLIGAVGIEELKMTAILGVVKFVSAYLSAFFIIDFLGRRKALYIGIIIQMLSILYFAIFLTIVPEASEGADLTGSRGRAGKGAMAALYLSGVGWTMGFNSIQYLLGSEIFPLHIRSFAQSAIMVLHFANQYGNSKALPKMMLTMNNYGAFYFFFAVMLVSLVWAWFFIPEVAGRSLESMEEIFNLPWYLIGRKGAELCPDYSEINKITHNDDGHGNAYDGEINYDLEKSKVSQEFIEDNGLMRKGSIDEYDKNSIKGK</sequence>
<keyword evidence="3 7" id="KW-0813">Transport</keyword>
<dbReference type="EMBL" id="CR382137">
    <property type="protein sequence ID" value="CAG88390.2"/>
    <property type="molecule type" value="Genomic_DNA"/>
</dbReference>
<evidence type="ECO:0000313" key="11">
    <source>
        <dbReference type="EMBL" id="CAG88390.2"/>
    </source>
</evidence>
<feature type="transmembrane region" description="Helical" evidence="9">
    <location>
        <begin position="508"/>
        <end position="527"/>
    </location>
</feature>
<dbReference type="InterPro" id="IPR020846">
    <property type="entry name" value="MFS_dom"/>
</dbReference>
<dbReference type="PRINTS" id="PR00171">
    <property type="entry name" value="SUGRTRNSPORT"/>
</dbReference>
<feature type="transmembrane region" description="Helical" evidence="9">
    <location>
        <begin position="201"/>
        <end position="221"/>
    </location>
</feature>
<dbReference type="PROSITE" id="PS00217">
    <property type="entry name" value="SUGAR_TRANSPORT_2"/>
    <property type="match status" value="1"/>
</dbReference>
<dbReference type="AlphaFoldDB" id="Q6BNV0"/>
<feature type="compositionally biased region" description="Polar residues" evidence="8">
    <location>
        <begin position="8"/>
        <end position="19"/>
    </location>
</feature>
<name>Q6BNV0_DEBHA</name>
<evidence type="ECO:0000256" key="4">
    <source>
        <dbReference type="ARBA" id="ARBA00022692"/>
    </source>
</evidence>
<evidence type="ECO:0000256" key="8">
    <source>
        <dbReference type="SAM" id="MobiDB-lite"/>
    </source>
</evidence>
<dbReference type="GeneID" id="2902885"/>
<feature type="region of interest" description="Disordered" evidence="8">
    <location>
        <begin position="1"/>
        <end position="39"/>
    </location>
</feature>